<name>A0A543NFP8_9ACTN</name>
<evidence type="ECO:0000313" key="5">
    <source>
        <dbReference type="Proteomes" id="UP000317422"/>
    </source>
</evidence>
<keyword evidence="2" id="KW-0812">Transmembrane</keyword>
<evidence type="ECO:0000313" key="4">
    <source>
        <dbReference type="EMBL" id="TQN30636.1"/>
    </source>
</evidence>
<reference evidence="4 5" key="1">
    <citation type="submission" date="2019-06" db="EMBL/GenBank/DDBJ databases">
        <title>Sequencing the genomes of 1000 actinobacteria strains.</title>
        <authorList>
            <person name="Klenk H.-P."/>
        </authorList>
    </citation>
    <scope>NUCLEOTIDE SEQUENCE [LARGE SCALE GENOMIC DNA]</scope>
    <source>
        <strain evidence="4 5">DSM 45015</strain>
    </source>
</reference>
<feature type="domain" description="DUF732" evidence="3">
    <location>
        <begin position="72"/>
        <end position="152"/>
    </location>
</feature>
<feature type="region of interest" description="Disordered" evidence="1">
    <location>
        <begin position="45"/>
        <end position="68"/>
    </location>
</feature>
<keyword evidence="2" id="KW-1133">Transmembrane helix</keyword>
<proteinExistence type="predicted"/>
<sequence length="271" mass="28955">MTSPQPGRPITQRWSAMSPAAKAWIIGIGIFLTLGAIGGLMEAAGILPEGPPPEHAAPDGEDSSEDDGISEDEQAFLDALYEDAKEQGSGIHGFGDEDNLELGYAVCSDLEDGMAPTEVVQSLQPDDGEDEETPISKVASPLVGHAQTYLCEEPSTEDTGKGDWPDDGHVTEAEFEEHDLTWPLTETEGELQCEIIDGPDVESVTITVDDTEYAVNGVADSRAEDIEPIWAVNQELLDEIEEAGEEAPDDFTPRVGIGDLIDTGLELCDEG</sequence>
<dbReference type="EMBL" id="VFQC01000001">
    <property type="protein sequence ID" value="TQN30636.1"/>
    <property type="molecule type" value="Genomic_DNA"/>
</dbReference>
<dbReference type="RefSeq" id="WP_141921867.1">
    <property type="nucleotide sequence ID" value="NZ_VFQC01000001.1"/>
</dbReference>
<dbReference type="OrthoDB" id="5119497at2"/>
<gene>
    <name evidence="4" type="ORF">FHX37_0518</name>
</gene>
<dbReference type="AlphaFoldDB" id="A0A543NFP8"/>
<evidence type="ECO:0000256" key="1">
    <source>
        <dbReference type="SAM" id="MobiDB-lite"/>
    </source>
</evidence>
<keyword evidence="5" id="KW-1185">Reference proteome</keyword>
<evidence type="ECO:0000256" key="2">
    <source>
        <dbReference type="SAM" id="Phobius"/>
    </source>
</evidence>
<feature type="transmembrane region" description="Helical" evidence="2">
    <location>
        <begin position="21"/>
        <end position="41"/>
    </location>
</feature>
<dbReference type="Pfam" id="PF05305">
    <property type="entry name" value="DUF732"/>
    <property type="match status" value="1"/>
</dbReference>
<organism evidence="4 5">
    <name type="scientific">Haloactinospora alba</name>
    <dbReference type="NCBI Taxonomy" id="405555"/>
    <lineage>
        <taxon>Bacteria</taxon>
        <taxon>Bacillati</taxon>
        <taxon>Actinomycetota</taxon>
        <taxon>Actinomycetes</taxon>
        <taxon>Streptosporangiales</taxon>
        <taxon>Nocardiopsidaceae</taxon>
        <taxon>Haloactinospora</taxon>
    </lineage>
</organism>
<keyword evidence="2" id="KW-0472">Membrane</keyword>
<dbReference type="Proteomes" id="UP000317422">
    <property type="component" value="Unassembled WGS sequence"/>
</dbReference>
<feature type="compositionally biased region" description="Acidic residues" evidence="1">
    <location>
        <begin position="59"/>
        <end position="68"/>
    </location>
</feature>
<evidence type="ECO:0000259" key="3">
    <source>
        <dbReference type="Pfam" id="PF05305"/>
    </source>
</evidence>
<dbReference type="InterPro" id="IPR007969">
    <property type="entry name" value="DUF732"/>
</dbReference>
<accession>A0A543NFP8</accession>
<comment type="caution">
    <text evidence="4">The sequence shown here is derived from an EMBL/GenBank/DDBJ whole genome shotgun (WGS) entry which is preliminary data.</text>
</comment>
<protein>
    <submittedName>
        <fullName evidence="4">Uncharacterized protein DUF732</fullName>
    </submittedName>
</protein>